<dbReference type="InterPro" id="IPR002622">
    <property type="entry name" value="Transposase_14"/>
</dbReference>
<dbReference type="Pfam" id="PF01710">
    <property type="entry name" value="HTH_Tnp_IS630"/>
    <property type="match status" value="1"/>
</dbReference>
<dbReference type="EMBL" id="PXYY01000011">
    <property type="protein sequence ID" value="PSJ80980.1"/>
    <property type="molecule type" value="Genomic_DNA"/>
</dbReference>
<dbReference type="RefSeq" id="WP_106740594.1">
    <property type="nucleotide sequence ID" value="NZ_PXYY01000011.1"/>
</dbReference>
<evidence type="ECO:0000313" key="3">
    <source>
        <dbReference type="Proteomes" id="UP000241868"/>
    </source>
</evidence>
<reference evidence="2 3" key="1">
    <citation type="submission" date="2018-03" db="EMBL/GenBank/DDBJ databases">
        <title>Neisseria weixii sp. nov., isolated from the intestinal contents of Tibetan Plateau pika (Ochotona curzoniae) in Yushu, Qinghai Province, China.</title>
        <authorList>
            <person name="Gui Z."/>
        </authorList>
    </citation>
    <scope>NUCLEOTIDE SEQUENCE [LARGE SCALE GENOMIC DNA]</scope>
    <source>
        <strain evidence="2 3">ATCC 51483</strain>
    </source>
</reference>
<sequence length="50" mass="5963">MDNEARRQNVGQYPDDYQWQRALRANCVQSSFSYALKQLGITHKKMHKHL</sequence>
<evidence type="ECO:0000259" key="1">
    <source>
        <dbReference type="Pfam" id="PF01710"/>
    </source>
</evidence>
<dbReference type="AlphaFoldDB" id="A0A2P7U1X1"/>
<keyword evidence="3" id="KW-1185">Reference proteome</keyword>
<dbReference type="Proteomes" id="UP000241868">
    <property type="component" value="Unassembled WGS sequence"/>
</dbReference>
<evidence type="ECO:0000313" key="2">
    <source>
        <dbReference type="EMBL" id="PSJ80980.1"/>
    </source>
</evidence>
<feature type="domain" description="Transposase Synechocystis PCC 6803" evidence="1">
    <location>
        <begin position="2"/>
        <end position="47"/>
    </location>
</feature>
<accession>A0A2P7U1X1</accession>
<gene>
    <name evidence="2" type="ORF">C7N83_03195</name>
</gene>
<comment type="caution">
    <text evidence="2">The sequence shown here is derived from an EMBL/GenBank/DDBJ whole genome shotgun (WGS) entry which is preliminary data.</text>
</comment>
<proteinExistence type="predicted"/>
<protein>
    <recommendedName>
        <fullName evidence="1">Transposase Synechocystis PCC 6803 domain-containing protein</fullName>
    </recommendedName>
</protein>
<name>A0A2P7U1X1_9NEIS</name>
<organism evidence="2 3">
    <name type="scientific">Neisseria iguanae</name>
    <dbReference type="NCBI Taxonomy" id="90242"/>
    <lineage>
        <taxon>Bacteria</taxon>
        <taxon>Pseudomonadati</taxon>
        <taxon>Pseudomonadota</taxon>
        <taxon>Betaproteobacteria</taxon>
        <taxon>Neisseriales</taxon>
        <taxon>Neisseriaceae</taxon>
        <taxon>Neisseria</taxon>
    </lineage>
</organism>
<dbReference type="OrthoDB" id="8613480at2"/>